<feature type="non-terminal residue" evidence="7">
    <location>
        <position position="407"/>
    </location>
</feature>
<comment type="caution">
    <text evidence="7">The sequence shown here is derived from an EMBL/GenBank/DDBJ whole genome shotgun (WGS) entry which is preliminary data.</text>
</comment>
<evidence type="ECO:0000256" key="1">
    <source>
        <dbReference type="ARBA" id="ARBA00004141"/>
    </source>
</evidence>
<evidence type="ECO:0000256" key="5">
    <source>
        <dbReference type="SAM" id="Phobius"/>
    </source>
</evidence>
<feature type="transmembrane region" description="Helical" evidence="5">
    <location>
        <begin position="30"/>
        <end position="47"/>
    </location>
</feature>
<comment type="subcellular location">
    <subcellularLocation>
        <location evidence="1">Membrane</location>
        <topology evidence="1">Multi-pass membrane protein</topology>
    </subcellularLocation>
</comment>
<accession>A0A482W6C6</accession>
<dbReference type="STRING" id="1661398.A0A482W6C6"/>
<keyword evidence="8" id="KW-1185">Reference proteome</keyword>
<dbReference type="OrthoDB" id="6512918at2759"/>
<dbReference type="Pfam" id="PF12698">
    <property type="entry name" value="ABC2_membrane_3"/>
    <property type="match status" value="1"/>
</dbReference>
<evidence type="ECO:0000256" key="2">
    <source>
        <dbReference type="ARBA" id="ARBA00022692"/>
    </source>
</evidence>
<feature type="transmembrane region" description="Helical" evidence="5">
    <location>
        <begin position="277"/>
        <end position="302"/>
    </location>
</feature>
<evidence type="ECO:0000313" key="7">
    <source>
        <dbReference type="EMBL" id="RZC40616.1"/>
    </source>
</evidence>
<dbReference type="EMBL" id="QDEB01024576">
    <property type="protein sequence ID" value="RZC40616.1"/>
    <property type="molecule type" value="Genomic_DNA"/>
</dbReference>
<feature type="transmembrane region" description="Helical" evidence="5">
    <location>
        <begin position="352"/>
        <end position="370"/>
    </location>
</feature>
<evidence type="ECO:0000259" key="6">
    <source>
        <dbReference type="Pfam" id="PF12698"/>
    </source>
</evidence>
<dbReference type="GO" id="GO:0140359">
    <property type="term" value="F:ABC-type transporter activity"/>
    <property type="evidence" value="ECO:0007669"/>
    <property type="project" value="InterPro"/>
</dbReference>
<protein>
    <submittedName>
        <fullName evidence="7">ABC2 membrane 3 domain containing protein</fullName>
    </submittedName>
</protein>
<evidence type="ECO:0000313" key="8">
    <source>
        <dbReference type="Proteomes" id="UP000292052"/>
    </source>
</evidence>
<organism evidence="7 8">
    <name type="scientific">Asbolus verrucosus</name>
    <name type="common">Desert ironclad beetle</name>
    <dbReference type="NCBI Taxonomy" id="1661398"/>
    <lineage>
        <taxon>Eukaryota</taxon>
        <taxon>Metazoa</taxon>
        <taxon>Ecdysozoa</taxon>
        <taxon>Arthropoda</taxon>
        <taxon>Hexapoda</taxon>
        <taxon>Insecta</taxon>
        <taxon>Pterygota</taxon>
        <taxon>Neoptera</taxon>
        <taxon>Endopterygota</taxon>
        <taxon>Coleoptera</taxon>
        <taxon>Polyphaga</taxon>
        <taxon>Cucujiformia</taxon>
        <taxon>Tenebrionidae</taxon>
        <taxon>Pimeliinae</taxon>
        <taxon>Asbolus</taxon>
    </lineage>
</organism>
<sequence length="407" mass="46794">MGKKLDKFRLLMWKNWTLQYRKPLQTAVEIIAPILFSVLLVILRSLVDPVHYSSRIYLPFKPLSFNQLSASLNKSNYLLVYSPSPNEILDRSMNFLRLFFEDVKGYKNSKELEAHFLGLEGNRTFAGVQFDDRLRGQSVLPSHLEVSLRFPSELRSVSAQIFGVPMKKTSQKFSVGYYAEGFLALQIVITQLLISQEMNISSGMMARFMSKGPAILMQRFPHAGWRDDPLLPAMIGFTGILIMLSFVYTCINTVKVITIEKERQLKEAMKIMGLPNWLHWTAWFIKTLLFLLISIIFMIILFKVSWYPHKNFSVFTYASPSVMFLFLLLYMCTTITFCFAISVFFSKANTAATVAGLLWFLSYTPFLFFQTQYDELKLSTKLVASLGFNTAMAYGFQMFLMFEGSAE</sequence>
<keyword evidence="3 5" id="KW-1133">Transmembrane helix</keyword>
<dbReference type="PANTHER" id="PTHR19229:SF250">
    <property type="entry name" value="ABC TRANSPORTER DOMAIN-CONTAINING PROTEIN-RELATED"/>
    <property type="match status" value="1"/>
</dbReference>
<dbReference type="AlphaFoldDB" id="A0A482W6C6"/>
<dbReference type="GO" id="GO:0005319">
    <property type="term" value="F:lipid transporter activity"/>
    <property type="evidence" value="ECO:0007669"/>
    <property type="project" value="TreeGrafter"/>
</dbReference>
<dbReference type="GO" id="GO:0016020">
    <property type="term" value="C:membrane"/>
    <property type="evidence" value="ECO:0007669"/>
    <property type="project" value="UniProtKB-SubCell"/>
</dbReference>
<keyword evidence="4 5" id="KW-0472">Membrane</keyword>
<evidence type="ECO:0000256" key="3">
    <source>
        <dbReference type="ARBA" id="ARBA00022989"/>
    </source>
</evidence>
<feature type="transmembrane region" description="Helical" evidence="5">
    <location>
        <begin position="175"/>
        <end position="194"/>
    </location>
</feature>
<gene>
    <name evidence="7" type="ORF">BDFB_005222</name>
</gene>
<feature type="transmembrane region" description="Helical" evidence="5">
    <location>
        <begin position="382"/>
        <end position="402"/>
    </location>
</feature>
<dbReference type="PANTHER" id="PTHR19229">
    <property type="entry name" value="ATP-BINDING CASSETTE TRANSPORTER SUBFAMILY A ABCA"/>
    <property type="match status" value="1"/>
</dbReference>
<evidence type="ECO:0000256" key="4">
    <source>
        <dbReference type="ARBA" id="ARBA00023136"/>
    </source>
</evidence>
<feature type="transmembrane region" description="Helical" evidence="5">
    <location>
        <begin position="230"/>
        <end position="257"/>
    </location>
</feature>
<feature type="transmembrane region" description="Helical" evidence="5">
    <location>
        <begin position="322"/>
        <end position="345"/>
    </location>
</feature>
<dbReference type="InterPro" id="IPR013525">
    <property type="entry name" value="ABC2_TM"/>
</dbReference>
<proteinExistence type="predicted"/>
<dbReference type="Proteomes" id="UP000292052">
    <property type="component" value="Unassembled WGS sequence"/>
</dbReference>
<keyword evidence="2 5" id="KW-0812">Transmembrane</keyword>
<dbReference type="InterPro" id="IPR026082">
    <property type="entry name" value="ABCA"/>
</dbReference>
<reference evidence="7 8" key="1">
    <citation type="submission" date="2017-03" db="EMBL/GenBank/DDBJ databases">
        <title>Genome of the blue death feigning beetle - Asbolus verrucosus.</title>
        <authorList>
            <person name="Rider S.D."/>
        </authorList>
    </citation>
    <scope>NUCLEOTIDE SEQUENCE [LARGE SCALE GENOMIC DNA]</scope>
    <source>
        <strain evidence="7">Butters</strain>
        <tissue evidence="7">Head and leg muscle</tissue>
    </source>
</reference>
<feature type="domain" description="ABC-2 type transporter transmembrane" evidence="6">
    <location>
        <begin position="236"/>
        <end position="369"/>
    </location>
</feature>
<name>A0A482W6C6_ASBVE</name>